<dbReference type="Pfam" id="PF25023">
    <property type="entry name" value="TEN_YD-shell"/>
    <property type="match status" value="1"/>
</dbReference>
<feature type="transmembrane region" description="Helical" evidence="2">
    <location>
        <begin position="657"/>
        <end position="681"/>
    </location>
</feature>
<dbReference type="Gene3D" id="2.180.10.10">
    <property type="entry name" value="RHS repeat-associated core"/>
    <property type="match status" value="1"/>
</dbReference>
<dbReference type="PANTHER" id="PTHR32305:SF15">
    <property type="entry name" value="PROTEIN RHSA-RELATED"/>
    <property type="match status" value="1"/>
</dbReference>
<dbReference type="InterPro" id="IPR056823">
    <property type="entry name" value="TEN-like_YD-shell"/>
</dbReference>
<evidence type="ECO:0000256" key="2">
    <source>
        <dbReference type="SAM" id="Phobius"/>
    </source>
</evidence>
<dbReference type="PANTHER" id="PTHR32305">
    <property type="match status" value="1"/>
</dbReference>
<reference evidence="4 5" key="1">
    <citation type="submission" date="2018-11" db="EMBL/GenBank/DDBJ databases">
        <authorList>
            <consortium name="Pathogen Informatics"/>
        </authorList>
    </citation>
    <scope>NUCLEOTIDE SEQUENCE [LARGE SCALE GENOMIC DNA]</scope>
    <source>
        <strain evidence="4 5">NCTC11458</strain>
    </source>
</reference>
<dbReference type="RefSeq" id="WP_258868715.1">
    <property type="nucleotide sequence ID" value="NZ_UYIQ01000001.1"/>
</dbReference>
<feature type="domain" description="Teneurin-like YD-shell" evidence="3">
    <location>
        <begin position="17"/>
        <end position="618"/>
    </location>
</feature>
<dbReference type="InterPro" id="IPR006530">
    <property type="entry name" value="YD"/>
</dbReference>
<dbReference type="NCBIfam" id="TIGR03696">
    <property type="entry name" value="Rhs_assc_core"/>
    <property type="match status" value="1"/>
</dbReference>
<dbReference type="Proteomes" id="UP000276733">
    <property type="component" value="Unassembled WGS sequence"/>
</dbReference>
<comment type="caution">
    <text evidence="4">The sequence shown here is derived from an EMBL/GenBank/DDBJ whole genome shotgun (WGS) entry which is preliminary data.</text>
</comment>
<evidence type="ECO:0000313" key="4">
    <source>
        <dbReference type="EMBL" id="VDG81152.1"/>
    </source>
</evidence>
<evidence type="ECO:0000313" key="5">
    <source>
        <dbReference type="Proteomes" id="UP000276733"/>
    </source>
</evidence>
<dbReference type="NCBIfam" id="TIGR01643">
    <property type="entry name" value="YD_repeat_2x"/>
    <property type="match status" value="3"/>
</dbReference>
<keyword evidence="2" id="KW-0812">Transmembrane</keyword>
<protein>
    <submittedName>
        <fullName evidence="4">Cell wall-associated polypeptide CWBP200</fullName>
    </submittedName>
</protein>
<keyword evidence="2" id="KW-1133">Transmembrane helix</keyword>
<dbReference type="InterPro" id="IPR050708">
    <property type="entry name" value="T6SS_VgrG/RHS"/>
</dbReference>
<dbReference type="AlphaFoldDB" id="A0A7Z9C9S0"/>
<dbReference type="InterPro" id="IPR022385">
    <property type="entry name" value="Rhs_assc_core"/>
</dbReference>
<evidence type="ECO:0000259" key="3">
    <source>
        <dbReference type="Pfam" id="PF25023"/>
    </source>
</evidence>
<sequence>MLEKESNDAFNNHYAVSYEYDGIGQQVAVSTPHLIGGASQKAKRTEYDVYGRPTTITSPEGKITRFTYDKLKTTADDGQQQVISTRDAQGNIIEHQDTGGTVRYTYFANGSLKTADYGGAIQKITQDGWGRKTSLTDPSAGRYTYQYDAWGNLTEETTPKGKTTFNYAQGTDRLSEKRITGEYTDMRIRYTYNADKLLTQIDNQNKDGNNDSYRYEYNGLKQLVQTTETNPQAVFTKNYTYDAFGRVQQETTTAQTAGKRVSSAVQYRYENGDLVEMKTPSGATLWKLSGSNEYGQPLSLYKGKTQEHLQYNSHFPKMQTVQREDTPLNVLQYDFNTQRGLLNHRIYSFYNQKEEFAYDPTDRLTRWGNASHQYDERGRITENSAMGTYEYTQHSYQQQKLTSNEAGETYLEKYPLPTVRYNAFKAPEQIYVKDKERISYEYNAFGERSHCYYGNAEVEKAKRPLLKHYSHDGSVEIVCNKTDNSTKFVFYLGGDAYSAPAILISDGETQKLYYLHRDYLGSIVMLTDEDGNIAERRHFDPWGQVVKVEDGAGKVLQGLTLLDRGFTGHEHLQTIGLIHMNGRLYDPALHRFLQPDNYVQDPFNTQNFNRYGYCLNNPLVYVDENGEFFHLIIGAVIGGIINWATHGAKFSAQGLGYFGVGALAGALSAGVMGGTSSALAGGTFSAGFLGSSSAAAVSSSFFSGAVIGAASGLTGGITSGIGNSLVSGQNIGQALKNGINDGLTGAAFGAITGGIAGGIDAVIDGRNFWRGDRKIFDVDLPIPQVNQIGDYDCTYACAESIDKYYGNSRTQSYFTSSNPSSTGQGLTNQEIGRMYANAGYRTSSISIDKANPVNTIREIANNMSQRTAVSLTYDTGIRAIGMGGQKFIFAHATVINRVRLYDSGRFIINVMNPSSNSSTNSFRTLNNMFLIFSIR</sequence>
<proteinExistence type="predicted"/>
<accession>A0A7Z9C9S0</accession>
<name>A0A7Z9C9S0_CAPOC</name>
<evidence type="ECO:0000256" key="1">
    <source>
        <dbReference type="ARBA" id="ARBA00022737"/>
    </source>
</evidence>
<feature type="transmembrane region" description="Helical" evidence="2">
    <location>
        <begin position="628"/>
        <end position="645"/>
    </location>
</feature>
<organism evidence="4 5">
    <name type="scientific">Capnocytophaga ochracea</name>
    <dbReference type="NCBI Taxonomy" id="1018"/>
    <lineage>
        <taxon>Bacteria</taxon>
        <taxon>Pseudomonadati</taxon>
        <taxon>Bacteroidota</taxon>
        <taxon>Flavobacteriia</taxon>
        <taxon>Flavobacteriales</taxon>
        <taxon>Flavobacteriaceae</taxon>
        <taxon>Capnocytophaga</taxon>
    </lineage>
</organism>
<keyword evidence="1" id="KW-0677">Repeat</keyword>
<gene>
    <name evidence="4" type="primary">wapA_4</name>
    <name evidence="4" type="ORF">NCTC11458_00435</name>
</gene>
<keyword evidence="2" id="KW-0472">Membrane</keyword>
<dbReference type="EMBL" id="UYIQ01000001">
    <property type="protein sequence ID" value="VDG81152.1"/>
    <property type="molecule type" value="Genomic_DNA"/>
</dbReference>
<feature type="transmembrane region" description="Helical" evidence="2">
    <location>
        <begin position="701"/>
        <end position="726"/>
    </location>
</feature>